<evidence type="ECO:0000313" key="1">
    <source>
        <dbReference type="EMBL" id="MTE02732.1"/>
    </source>
</evidence>
<name>A0A9X4X7K3_LACJH</name>
<organism evidence="1 2">
    <name type="scientific">Lactobacillus johnsonii</name>
    <dbReference type="NCBI Taxonomy" id="33959"/>
    <lineage>
        <taxon>Bacteria</taxon>
        <taxon>Bacillati</taxon>
        <taxon>Bacillota</taxon>
        <taxon>Bacilli</taxon>
        <taxon>Lactobacillales</taxon>
        <taxon>Lactobacillaceae</taxon>
        <taxon>Lactobacillus</taxon>
    </lineage>
</organism>
<accession>A0A9X4X7K3</accession>
<protein>
    <submittedName>
        <fullName evidence="1">Uncharacterized protein</fullName>
    </submittedName>
</protein>
<dbReference type="AlphaFoldDB" id="A0A9X4X7K3"/>
<evidence type="ECO:0000313" key="2">
    <source>
        <dbReference type="Proteomes" id="UP000488295"/>
    </source>
</evidence>
<gene>
    <name evidence="1" type="ORF">GJU95_02930</name>
</gene>
<reference evidence="1 2" key="1">
    <citation type="submission" date="2019-11" db="EMBL/GenBank/DDBJ databases">
        <title>Gastrointestinal microbiota of Peromyscus leucopus.</title>
        <authorList>
            <person name="Milovic A."/>
            <person name="Bassam K."/>
            <person name="Barbour A.G."/>
        </authorList>
    </citation>
    <scope>NUCLEOTIDE SEQUENCE [LARGE SCALE GENOMIC DNA]</scope>
    <source>
        <strain evidence="1 2">LL8</strain>
    </source>
</reference>
<dbReference type="Proteomes" id="UP000488295">
    <property type="component" value="Unassembled WGS sequence"/>
</dbReference>
<dbReference type="EMBL" id="WKKC01000008">
    <property type="protein sequence ID" value="MTE02732.1"/>
    <property type="molecule type" value="Genomic_DNA"/>
</dbReference>
<sequence length="225" mass="26369">MVELKFSWKKETPLQHPSKIDAQPIHSKAERKARHYKFLQKLDHIIKAEKQSGSLVNISINNEALKEIQHENNPFNEEKDRVQRVDPVKTKMILDLITQGYSMTETQRLARASATTIKHVMSDSAVKLRPIFKYQLKGTKENKLDFYTKNLRQIVNYTGIDFKKLKNEDFLAERGYRLLHINKRWNQLPNGSIYSATDVDNIYLKKGINSFENKELIIDRNREGK</sequence>
<dbReference type="RefSeq" id="WP_155692369.1">
    <property type="nucleotide sequence ID" value="NZ_WKKC01000008.1"/>
</dbReference>
<comment type="caution">
    <text evidence="1">The sequence shown here is derived from an EMBL/GenBank/DDBJ whole genome shotgun (WGS) entry which is preliminary data.</text>
</comment>
<proteinExistence type="predicted"/>